<name>A0A4R0MDG8_9SPHI</name>
<reference evidence="2 4" key="2">
    <citation type="submission" date="2019-04" db="EMBL/GenBank/DDBJ databases">
        <title>Pedobacter sp. RP-1-16 sp. nov., isolated from Arctic soil.</title>
        <authorList>
            <person name="Dahal R.H."/>
            <person name="Kim D.-U."/>
        </authorList>
    </citation>
    <scope>NUCLEOTIDE SEQUENCE [LARGE SCALE GENOMIC DNA]</scope>
    <source>
        <strain evidence="2 4">RP-1-16</strain>
    </source>
</reference>
<proteinExistence type="predicted"/>
<reference evidence="1 3" key="1">
    <citation type="submission" date="2019-02" db="EMBL/GenBank/DDBJ databases">
        <title>Pedobacter sp. RP-3-8 sp. nov., isolated from Arctic soil.</title>
        <authorList>
            <person name="Dahal R.H."/>
        </authorList>
    </citation>
    <scope>NUCLEOTIDE SEQUENCE [LARGE SCALE GENOMIC DNA]</scope>
    <source>
        <strain evidence="1 3">RP-3-8</strain>
    </source>
</reference>
<accession>A0A4U1GBI9</accession>
<dbReference type="EMBL" id="SWDX01000007">
    <property type="protein sequence ID" value="TKC58492.1"/>
    <property type="molecule type" value="Genomic_DNA"/>
</dbReference>
<dbReference type="OrthoDB" id="680758at2"/>
<dbReference type="AlphaFoldDB" id="A0A4R0MDG8"/>
<evidence type="ECO:0000313" key="4">
    <source>
        <dbReference type="Proteomes" id="UP000309594"/>
    </source>
</evidence>
<protein>
    <submittedName>
        <fullName evidence="1">Uncharacterized protein</fullName>
    </submittedName>
</protein>
<sequence length="367" mass="40413">MKLNNYLFLLIIGFTMLAAACKKGEPLQKEPVKVVKVSITGSTTVPLEFIYKDSIIASVDLASRENFIREVLLPVSNQSSEISIREAGTTNVIDSHTVPSSPFKQNLSVYYDGSQTYEKSITYQLKGFAMAGELEFLVDEKLVHTGTLKIEKNLTIYVNENKERQFTVRKKGETTNLLTKTVTSSPSTGQSLKFFFDGTRLVDNIEIKPPANPENMSVTAQFATTFTIASAGALFKGGDVDAVFYIRNSAGVVTVPSPEIRIKMPASGAFVTFELPPLPNSTSFYTYDICEVGSDALPYTDFLVANIFPPKLNKGKLGEIKFGSSYFEAGAAKLILMQDMMALKSSPAAEKGRYFFGKILDLSQYFQ</sequence>
<gene>
    <name evidence="1" type="ORF">EZ444_25705</name>
    <name evidence="2" type="ORF">FBD94_17885</name>
</gene>
<dbReference type="EMBL" id="SJSM01000035">
    <property type="protein sequence ID" value="TCC84017.1"/>
    <property type="molecule type" value="Genomic_DNA"/>
</dbReference>
<dbReference type="Proteomes" id="UP000309594">
    <property type="component" value="Unassembled WGS sequence"/>
</dbReference>
<evidence type="ECO:0000313" key="2">
    <source>
        <dbReference type="EMBL" id="TKC58492.1"/>
    </source>
</evidence>
<evidence type="ECO:0000313" key="3">
    <source>
        <dbReference type="Proteomes" id="UP000291117"/>
    </source>
</evidence>
<dbReference type="Proteomes" id="UP000291117">
    <property type="component" value="Unassembled WGS sequence"/>
</dbReference>
<evidence type="ECO:0000313" key="1">
    <source>
        <dbReference type="EMBL" id="TCC84017.1"/>
    </source>
</evidence>
<organism evidence="1 3">
    <name type="scientific">Pedobacter hiemivivus</name>
    <dbReference type="NCBI Taxonomy" id="2530454"/>
    <lineage>
        <taxon>Bacteria</taxon>
        <taxon>Pseudomonadati</taxon>
        <taxon>Bacteroidota</taxon>
        <taxon>Sphingobacteriia</taxon>
        <taxon>Sphingobacteriales</taxon>
        <taxon>Sphingobacteriaceae</taxon>
        <taxon>Pedobacter</taxon>
    </lineage>
</organism>
<keyword evidence="3" id="KW-1185">Reference proteome</keyword>
<comment type="caution">
    <text evidence="1">The sequence shown here is derived from an EMBL/GenBank/DDBJ whole genome shotgun (WGS) entry which is preliminary data.</text>
</comment>
<dbReference type="RefSeq" id="WP_131612779.1">
    <property type="nucleotide sequence ID" value="NZ_SJSM01000035.1"/>
</dbReference>
<dbReference type="PROSITE" id="PS51257">
    <property type="entry name" value="PROKAR_LIPOPROTEIN"/>
    <property type="match status" value="1"/>
</dbReference>
<accession>A0A4R0MDG8</accession>